<dbReference type="SUPFAM" id="SSF53448">
    <property type="entry name" value="Nucleotide-diphospho-sugar transferases"/>
    <property type="match status" value="1"/>
</dbReference>
<keyword evidence="4" id="KW-1185">Reference proteome</keyword>
<dbReference type="InterPro" id="IPR025877">
    <property type="entry name" value="MobA-like_NTP_Trfase"/>
</dbReference>
<feature type="domain" description="MobA-like NTP transferase" evidence="2">
    <location>
        <begin position="8"/>
        <end position="134"/>
    </location>
</feature>
<dbReference type="PANTHER" id="PTHR19136:SF81">
    <property type="entry name" value="MOLYBDENUM COFACTOR GUANYLYLTRANSFERASE"/>
    <property type="match status" value="1"/>
</dbReference>
<dbReference type="InterPro" id="IPR029044">
    <property type="entry name" value="Nucleotide-diphossugar_trans"/>
</dbReference>
<organism evidence="3 4">
    <name type="scientific">Metallosphaera tengchongensis</name>
    <dbReference type="NCBI Taxonomy" id="1532350"/>
    <lineage>
        <taxon>Archaea</taxon>
        <taxon>Thermoproteota</taxon>
        <taxon>Thermoprotei</taxon>
        <taxon>Sulfolobales</taxon>
        <taxon>Sulfolobaceae</taxon>
        <taxon>Metallosphaera</taxon>
    </lineage>
</organism>
<dbReference type="OrthoDB" id="28434at2157"/>
<dbReference type="AlphaFoldDB" id="A0A6N0NUY1"/>
<name>A0A6N0NUY1_9CREN</name>
<proteinExistence type="predicted"/>
<dbReference type="GeneID" id="55641068"/>
<accession>A0A6N0NUY1</accession>
<evidence type="ECO:0000313" key="3">
    <source>
        <dbReference type="EMBL" id="QKQ99652.1"/>
    </source>
</evidence>
<dbReference type="KEGG" id="mten:GWK48_03925"/>
<protein>
    <submittedName>
        <fullName evidence="3">NTP transferase domain-containing protein</fullName>
    </submittedName>
</protein>
<dbReference type="PANTHER" id="PTHR19136">
    <property type="entry name" value="MOLYBDENUM COFACTOR GUANYLYLTRANSFERASE"/>
    <property type="match status" value="1"/>
</dbReference>
<evidence type="ECO:0000259" key="2">
    <source>
        <dbReference type="Pfam" id="PF12804"/>
    </source>
</evidence>
<evidence type="ECO:0000313" key="4">
    <source>
        <dbReference type="Proteomes" id="UP000509301"/>
    </source>
</evidence>
<dbReference type="RefSeq" id="WP_174629819.1">
    <property type="nucleotide sequence ID" value="NZ_CP049074.1"/>
</dbReference>
<reference evidence="3 4" key="1">
    <citation type="submission" date="2020-02" db="EMBL/GenBank/DDBJ databases">
        <title>Comparative genome analysis reveals the metabolism and evolution of the thermophilic archaeal genus Metallosphaera.</title>
        <authorList>
            <person name="Jiang C."/>
        </authorList>
    </citation>
    <scope>NUCLEOTIDE SEQUENCE [LARGE SCALE GENOMIC DNA]</scope>
    <source>
        <strain evidence="3 4">Ric-A</strain>
    </source>
</reference>
<dbReference type="Gene3D" id="3.90.550.10">
    <property type="entry name" value="Spore Coat Polysaccharide Biosynthesis Protein SpsA, Chain A"/>
    <property type="match status" value="1"/>
</dbReference>
<gene>
    <name evidence="3" type="ORF">GWK48_03925</name>
</gene>
<dbReference type="GO" id="GO:0016779">
    <property type="term" value="F:nucleotidyltransferase activity"/>
    <property type="evidence" value="ECO:0007669"/>
    <property type="project" value="TreeGrafter"/>
</dbReference>
<evidence type="ECO:0000256" key="1">
    <source>
        <dbReference type="ARBA" id="ARBA00022679"/>
    </source>
</evidence>
<dbReference type="Pfam" id="PF12804">
    <property type="entry name" value="NTP_transf_3"/>
    <property type="match status" value="1"/>
</dbReference>
<keyword evidence="1 3" id="KW-0808">Transferase</keyword>
<dbReference type="EMBL" id="CP049074">
    <property type="protein sequence ID" value="QKQ99652.1"/>
    <property type="molecule type" value="Genomic_DNA"/>
</dbReference>
<sequence>MSRDLFDVIVLAGGSSSRFGADKCDFEIDGQTMLDRVTSNFLNPIIVTSKERRVSKGVQILDPDRRGPLAGVAKAIQFLEKPKVFITGCDFPFLKRSLVELICSKPELVSTTITCGKIQPLLSCYSTQFLVSRLRSSPSLTDVVYSSPSVYVVGTREIGMVDPSLKSLINVNRITDLYSQRSKLFWHSSILSNTKSFFVL</sequence>
<dbReference type="Proteomes" id="UP000509301">
    <property type="component" value="Chromosome"/>
</dbReference>